<keyword evidence="4" id="KW-1185">Reference proteome</keyword>
<dbReference type="InterPro" id="IPR036397">
    <property type="entry name" value="RNaseH_sf"/>
</dbReference>
<dbReference type="Proteomes" id="UP001291926">
    <property type="component" value="Unassembled WGS sequence"/>
</dbReference>
<evidence type="ECO:0000313" key="3">
    <source>
        <dbReference type="EMBL" id="KAK4486782.1"/>
    </source>
</evidence>
<evidence type="ECO:0000256" key="1">
    <source>
        <dbReference type="SAM" id="MobiDB-lite"/>
    </source>
</evidence>
<dbReference type="PANTHER" id="PTHR36366">
    <property type="entry name" value="PROTEIN RDM1"/>
    <property type="match status" value="1"/>
</dbReference>
<dbReference type="InterPro" id="IPR036319">
    <property type="entry name" value="RDM1_sf"/>
</dbReference>
<proteinExistence type="predicted"/>
<dbReference type="InterPro" id="IPR044730">
    <property type="entry name" value="RNase_H-like_dom_plant"/>
</dbReference>
<dbReference type="EMBL" id="JAYDYQ010002339">
    <property type="protein sequence ID" value="KAK4486782.1"/>
    <property type="molecule type" value="Genomic_DNA"/>
</dbReference>
<evidence type="ECO:0000259" key="2">
    <source>
        <dbReference type="Pfam" id="PF13456"/>
    </source>
</evidence>
<gene>
    <name evidence="3" type="ORF">RD792_006634</name>
</gene>
<organism evidence="3 4">
    <name type="scientific">Penstemon davidsonii</name>
    <dbReference type="NCBI Taxonomy" id="160366"/>
    <lineage>
        <taxon>Eukaryota</taxon>
        <taxon>Viridiplantae</taxon>
        <taxon>Streptophyta</taxon>
        <taxon>Embryophyta</taxon>
        <taxon>Tracheophyta</taxon>
        <taxon>Spermatophyta</taxon>
        <taxon>Magnoliopsida</taxon>
        <taxon>eudicotyledons</taxon>
        <taxon>Gunneridae</taxon>
        <taxon>Pentapetalae</taxon>
        <taxon>asterids</taxon>
        <taxon>lamiids</taxon>
        <taxon>Lamiales</taxon>
        <taxon>Plantaginaceae</taxon>
        <taxon>Cheloneae</taxon>
        <taxon>Penstemon</taxon>
    </lineage>
</organism>
<accession>A0ABR0DC75</accession>
<reference evidence="3 4" key="1">
    <citation type="journal article" date="2023" name="bioRxiv">
        <title>Genome report: Whole genome sequence and annotation of Penstemon davidsonii.</title>
        <authorList>
            <person name="Ostevik K.L."/>
            <person name="Alabady M."/>
            <person name="Zhang M."/>
            <person name="Rausher M.D."/>
        </authorList>
    </citation>
    <scope>NUCLEOTIDE SEQUENCE [LARGE SCALE GENOMIC DNA]</scope>
    <source>
        <strain evidence="3">DNT005</strain>
        <tissue evidence="3">Whole leaf</tissue>
    </source>
</reference>
<dbReference type="SUPFAM" id="SSF53098">
    <property type="entry name" value="Ribonuclease H-like"/>
    <property type="match status" value="1"/>
</dbReference>
<dbReference type="InterPro" id="IPR012337">
    <property type="entry name" value="RNaseH-like_sf"/>
</dbReference>
<dbReference type="PANTHER" id="PTHR36366:SF1">
    <property type="entry name" value="PROTEIN RDM1"/>
    <property type="match status" value="1"/>
</dbReference>
<dbReference type="InterPro" id="IPR002156">
    <property type="entry name" value="RNaseH_domain"/>
</dbReference>
<dbReference type="CDD" id="cd06222">
    <property type="entry name" value="RNase_H_like"/>
    <property type="match status" value="1"/>
</dbReference>
<dbReference type="Gene3D" id="1.20.120.690">
    <property type="entry name" value="RDM1 protein domain"/>
    <property type="match status" value="1"/>
</dbReference>
<feature type="region of interest" description="Disordered" evidence="1">
    <location>
        <begin position="265"/>
        <end position="284"/>
    </location>
</feature>
<feature type="domain" description="RNase H type-1" evidence="2">
    <location>
        <begin position="128"/>
        <end position="247"/>
    </location>
</feature>
<name>A0ABR0DC75_9LAMI</name>
<protein>
    <recommendedName>
        <fullName evidence="2">RNase H type-1 domain-containing protein</fullName>
    </recommendedName>
</protein>
<dbReference type="Pfam" id="PF13456">
    <property type="entry name" value="RVT_3"/>
    <property type="match status" value="1"/>
</dbReference>
<evidence type="ECO:0000313" key="4">
    <source>
        <dbReference type="Proteomes" id="UP001291926"/>
    </source>
</evidence>
<comment type="caution">
    <text evidence="3">The sequence shown here is derived from an EMBL/GenBank/DDBJ whole genome shotgun (WGS) entry which is preliminary data.</text>
</comment>
<dbReference type="SUPFAM" id="SSF109920">
    <property type="entry name" value="Hypothetical protein At3g22680"/>
    <property type="match status" value="1"/>
</dbReference>
<dbReference type="Pfam" id="PF09187">
    <property type="entry name" value="RdDM_RDM1"/>
    <property type="match status" value="1"/>
</dbReference>
<sequence length="422" mass="48192">MDHLFLRCSFAKAVWFNSKWNFRIDPFSFEPVAVLIHRLLDPESNLFSSKTVCFEFLIFVVVSLEHVWRHRNLVTHGKVAPSIPKCIAAIEKRSAEHFRPQSNLCLLRPIAALSAHRLPPKSGSLKVNTDAAFKDGMASIAVVIRNCNGTIVIASTTSYPCLSSLAAEMLSIKVACSLLNDFKLVDVCIKNDCLHATSLILNRQMEPDWDARVLIKDIRKFWDWWPKWKFRFLPRGTNFAAHNLVAWTVVSTYIAMKRPISTEQVDISSDDSSSSDAENAAKRNEHLNGAPPVKLCDEVWLYRKAESYQEHMKLLPIPKGSKTVITCNSWMELGNSMKNIYEQPLHYLTNIHLKRLDQARFGCGDQFVPLDRIIHPVKAEMSVWLIEEVHRLTTSPLQLHNYWAADPMYRSHIDAIYPKLAP</sequence>
<dbReference type="InterPro" id="IPR015270">
    <property type="entry name" value="RDM1_plant"/>
</dbReference>
<dbReference type="Gene3D" id="3.30.420.10">
    <property type="entry name" value="Ribonuclease H-like superfamily/Ribonuclease H"/>
    <property type="match status" value="1"/>
</dbReference>